<proteinExistence type="predicted"/>
<evidence type="ECO:0008006" key="5">
    <source>
        <dbReference type="Google" id="ProtNLM"/>
    </source>
</evidence>
<dbReference type="InterPro" id="IPR027417">
    <property type="entry name" value="P-loop_NTPase"/>
</dbReference>
<accession>A0A4R4ZB65</accession>
<keyword evidence="2" id="KW-0812">Transmembrane</keyword>
<dbReference type="OrthoDB" id="3315716at2"/>
<comment type="caution">
    <text evidence="3">The sequence shown here is derived from an EMBL/GenBank/DDBJ whole genome shotgun (WGS) entry which is preliminary data.</text>
</comment>
<keyword evidence="2" id="KW-0472">Membrane</keyword>
<keyword evidence="2" id="KW-1133">Transmembrane helix</keyword>
<feature type="compositionally biased region" description="Basic and acidic residues" evidence="1">
    <location>
        <begin position="534"/>
        <end position="547"/>
    </location>
</feature>
<dbReference type="EMBL" id="SMKQ01000008">
    <property type="protein sequence ID" value="TDD54614.1"/>
    <property type="molecule type" value="Genomic_DNA"/>
</dbReference>
<gene>
    <name evidence="3" type="ORF">E1286_05340</name>
</gene>
<feature type="transmembrane region" description="Helical" evidence="2">
    <location>
        <begin position="91"/>
        <end position="111"/>
    </location>
</feature>
<protein>
    <recommendedName>
        <fullName evidence="5">FtsK domain-containing protein</fullName>
    </recommendedName>
</protein>
<evidence type="ECO:0000313" key="3">
    <source>
        <dbReference type="EMBL" id="TDD54614.1"/>
    </source>
</evidence>
<name>A0A4R4ZB65_9ACTN</name>
<dbReference type="SUPFAM" id="SSF52540">
    <property type="entry name" value="P-loop containing nucleoside triphosphate hydrolases"/>
    <property type="match status" value="1"/>
</dbReference>
<sequence>MLRTARRVAHHERGKLALLQPVAWLATLHTTAWAADALEAHPLIRVGVITATAVVVLGNAERRGQDLPIVNVAAGVLWAAAASLFGPYGWVALLLWIAGIILSVPYVLGVLRRPRPKVAPAAKDQPAQQKTAAVAPEVALWQERVAPNSSPQAFKVTALEQVEPVPNGYTGIIVGEPGTTRFSQMILPAAVETIASANQVHPSRVAVEDCGDGDASRARVTVIRSESNLQETIWLEDSGAAIDPKTGIARVGTFFDLQPARRQFWTPSGGAQMGVVAGDTGSGKSAHVSALLALAHRCPLIATALLDPQDGSSQPDWSGRTPIYGEGHEATYENLQMFDFVMAKRAHYVAHAPWVDDLGRERKGKPYLLPGDPDLNGMTMILVCVEELKLFLDGPFGALGYELLSTGVRTWRKAGGGLLVVNQNLGLDNFFNKQSFRSNLLSGGSLTALRTGSSQDHGMVGLPSDPSKLPEYFRDGSKTHGLGYLTGVDRRPGATARMMPVRDAFGIASTPAAGQLGERTLAWMDEYRHHKTRGRDPRQTKPAHSESKTSQPTSGDVQAAVEKALLNGPMEVGKVCAAVRQQIGENVPLSEIPAALRALTKAGVARQKGDVYQMVPNES</sequence>
<feature type="region of interest" description="Disordered" evidence="1">
    <location>
        <begin position="530"/>
        <end position="556"/>
    </location>
</feature>
<reference evidence="3 4" key="1">
    <citation type="submission" date="2019-03" db="EMBL/GenBank/DDBJ databases">
        <title>Draft genome sequences of novel Actinobacteria.</title>
        <authorList>
            <person name="Sahin N."/>
            <person name="Ay H."/>
            <person name="Saygin H."/>
        </authorList>
    </citation>
    <scope>NUCLEOTIDE SEQUENCE [LARGE SCALE GENOMIC DNA]</scope>
    <source>
        <strain evidence="3 4">CH32</strain>
    </source>
</reference>
<dbReference type="Gene3D" id="3.40.50.300">
    <property type="entry name" value="P-loop containing nucleotide triphosphate hydrolases"/>
    <property type="match status" value="1"/>
</dbReference>
<evidence type="ECO:0000313" key="4">
    <source>
        <dbReference type="Proteomes" id="UP000295302"/>
    </source>
</evidence>
<dbReference type="Proteomes" id="UP000295302">
    <property type="component" value="Unassembled WGS sequence"/>
</dbReference>
<dbReference type="RefSeq" id="WP_132609260.1">
    <property type="nucleotide sequence ID" value="NZ_SMKQ01000008.1"/>
</dbReference>
<keyword evidence="4" id="KW-1185">Reference proteome</keyword>
<evidence type="ECO:0000256" key="1">
    <source>
        <dbReference type="SAM" id="MobiDB-lite"/>
    </source>
</evidence>
<organism evidence="3 4">
    <name type="scientific">Nonomuraea terrae</name>
    <dbReference type="NCBI Taxonomy" id="2530383"/>
    <lineage>
        <taxon>Bacteria</taxon>
        <taxon>Bacillati</taxon>
        <taxon>Actinomycetota</taxon>
        <taxon>Actinomycetes</taxon>
        <taxon>Streptosporangiales</taxon>
        <taxon>Streptosporangiaceae</taxon>
        <taxon>Nonomuraea</taxon>
    </lineage>
</organism>
<evidence type="ECO:0000256" key="2">
    <source>
        <dbReference type="SAM" id="Phobius"/>
    </source>
</evidence>
<dbReference type="AlphaFoldDB" id="A0A4R4ZB65"/>